<dbReference type="AlphaFoldDB" id="A0A3N6WS25"/>
<dbReference type="EMBL" id="RQJX01000001">
    <property type="protein sequence ID" value="RQN10209.1"/>
    <property type="molecule type" value="Genomic_DNA"/>
</dbReference>
<reference evidence="2 3" key="1">
    <citation type="submission" date="2018-11" db="EMBL/GenBank/DDBJ databases">
        <authorList>
            <person name="Li F."/>
        </authorList>
    </citation>
    <scope>NUCLEOTIDE SEQUENCE [LARGE SCALE GENOMIC DNA]</scope>
    <source>
        <strain evidence="2 3">YS17T</strain>
    </source>
</reference>
<feature type="transmembrane region" description="Helical" evidence="1">
    <location>
        <begin position="90"/>
        <end position="113"/>
    </location>
</feature>
<keyword evidence="1" id="KW-1133">Transmembrane helix</keyword>
<name>A0A3N6WS25_9ACTN</name>
<organism evidence="2 3">
    <name type="scientific">Aeromicrobium camelliae</name>
    <dbReference type="NCBI Taxonomy" id="1538144"/>
    <lineage>
        <taxon>Bacteria</taxon>
        <taxon>Bacillati</taxon>
        <taxon>Actinomycetota</taxon>
        <taxon>Actinomycetes</taxon>
        <taxon>Propionibacteriales</taxon>
        <taxon>Nocardioidaceae</taxon>
        <taxon>Aeromicrobium</taxon>
    </lineage>
</organism>
<keyword evidence="1" id="KW-0812">Transmembrane</keyword>
<dbReference type="Proteomes" id="UP000275225">
    <property type="component" value="Unassembled WGS sequence"/>
</dbReference>
<gene>
    <name evidence="2" type="ORF">EHW97_01600</name>
</gene>
<proteinExistence type="predicted"/>
<dbReference type="OrthoDB" id="4872219at2"/>
<dbReference type="RefSeq" id="WP_124235404.1">
    <property type="nucleotide sequence ID" value="NZ_JBHUFI010000007.1"/>
</dbReference>
<evidence type="ECO:0000256" key="1">
    <source>
        <dbReference type="SAM" id="Phobius"/>
    </source>
</evidence>
<feature type="transmembrane region" description="Helical" evidence="1">
    <location>
        <begin position="53"/>
        <end position="78"/>
    </location>
</feature>
<protein>
    <submittedName>
        <fullName evidence="2">Uncharacterized protein</fullName>
    </submittedName>
</protein>
<keyword evidence="3" id="KW-1185">Reference proteome</keyword>
<accession>A0A3N6WS25</accession>
<comment type="caution">
    <text evidence="2">The sequence shown here is derived from an EMBL/GenBank/DDBJ whole genome shotgun (WGS) entry which is preliminary data.</text>
</comment>
<evidence type="ECO:0000313" key="2">
    <source>
        <dbReference type="EMBL" id="RQN10209.1"/>
    </source>
</evidence>
<keyword evidence="1" id="KW-0472">Membrane</keyword>
<evidence type="ECO:0000313" key="3">
    <source>
        <dbReference type="Proteomes" id="UP000275225"/>
    </source>
</evidence>
<sequence length="114" mass="12029">MKRYAGAFGVLAAWWVVPWLIVLVLRSQAATENPDGQCSGIGFGCSLTPYDSYTFVMVFFLAPLTLVAVLSAALWLALRRRPLRPVRDGSVAALIGIGCAAVGGFVLAALGSLT</sequence>